<accession>A0A0A7FYP1</accession>
<protein>
    <recommendedName>
        <fullName evidence="1">UPF0735 ACT domain-containing protein U729_1212</fullName>
    </recommendedName>
</protein>
<dbReference type="Gene3D" id="3.30.70.260">
    <property type="match status" value="1"/>
</dbReference>
<dbReference type="PIRSF" id="PIRSF025624">
    <property type="entry name" value="ACT_PheB"/>
    <property type="match status" value="1"/>
</dbReference>
<dbReference type="InterPro" id="IPR008310">
    <property type="entry name" value="UPF0735_ACT_dom-cont"/>
</dbReference>
<sequence length="146" mass="16573">MSEEKFYVVNESVLPEIFYKVMEVKELIHTGKVKDISEGVKKVGISRSTYYKYKDSIYPMADGVNSKKITIVLLLAHKFGALSRVLDFIATRELNILTINQDIPINMTANVTITLDVSKIKGDVKKFLYKLSEVEDVIKVRVLAVE</sequence>
<keyword evidence="4" id="KW-1185">Reference proteome</keyword>
<dbReference type="InterPro" id="IPR002912">
    <property type="entry name" value="ACT_dom"/>
</dbReference>
<dbReference type="HAMAP" id="MF_00707">
    <property type="entry name" value="UPF0735"/>
    <property type="match status" value="1"/>
</dbReference>
<dbReference type="RefSeq" id="WP_039312511.1">
    <property type="nucleotide sequence ID" value="NZ_CP006905.1"/>
</dbReference>
<proteinExistence type="inferred from homology"/>
<evidence type="ECO:0000259" key="2">
    <source>
        <dbReference type="PROSITE" id="PS51671"/>
    </source>
</evidence>
<gene>
    <name evidence="3" type="ORF">U729_1212</name>
</gene>
<dbReference type="SUPFAM" id="SSF55021">
    <property type="entry name" value="ACT-like"/>
    <property type="match status" value="1"/>
</dbReference>
<evidence type="ECO:0000313" key="3">
    <source>
        <dbReference type="EMBL" id="AIY84703.1"/>
    </source>
</evidence>
<feature type="domain" description="ACT" evidence="2">
    <location>
        <begin position="70"/>
        <end position="145"/>
    </location>
</feature>
<dbReference type="PROSITE" id="PS51671">
    <property type="entry name" value="ACT"/>
    <property type="match status" value="1"/>
</dbReference>
<dbReference type="HOGENOM" id="CLU_128147_0_0_9"/>
<dbReference type="NCBIfam" id="NF003361">
    <property type="entry name" value="PRK04435.1"/>
    <property type="match status" value="1"/>
</dbReference>
<dbReference type="KEGG" id="cbv:U729_1212"/>
<dbReference type="STRING" id="1561.NPD11_1789"/>
<evidence type="ECO:0000313" key="4">
    <source>
        <dbReference type="Proteomes" id="UP000030635"/>
    </source>
</evidence>
<dbReference type="AlphaFoldDB" id="A0A0A7FYP1"/>
<name>A0A0A7FYP1_9CLOT</name>
<dbReference type="Proteomes" id="UP000030635">
    <property type="component" value="Chromosome"/>
</dbReference>
<dbReference type="EMBL" id="CP006905">
    <property type="protein sequence ID" value="AIY84703.1"/>
    <property type="molecule type" value="Genomic_DNA"/>
</dbReference>
<dbReference type="InterPro" id="IPR045865">
    <property type="entry name" value="ACT-like_dom_sf"/>
</dbReference>
<dbReference type="eggNOG" id="COG4492">
    <property type="taxonomic scope" value="Bacteria"/>
</dbReference>
<organism evidence="3 4">
    <name type="scientific">Clostridium baratii str. Sullivan</name>
    <dbReference type="NCBI Taxonomy" id="1415775"/>
    <lineage>
        <taxon>Bacteria</taxon>
        <taxon>Bacillati</taxon>
        <taxon>Bacillota</taxon>
        <taxon>Clostridia</taxon>
        <taxon>Eubacteriales</taxon>
        <taxon>Clostridiaceae</taxon>
        <taxon>Clostridium</taxon>
    </lineage>
</organism>
<comment type="similarity">
    <text evidence="1">Belongs to the UPF0735 family.</text>
</comment>
<dbReference type="OrthoDB" id="9788773at2"/>
<evidence type="ECO:0000256" key="1">
    <source>
        <dbReference type="HAMAP-Rule" id="MF_00707"/>
    </source>
</evidence>
<reference evidence="3 4" key="1">
    <citation type="journal article" date="2015" name="Infect. Genet. Evol.">
        <title>Genomic sequences of six botulinum neurotoxin-producing strains representing three clostridial species illustrate the mobility and diversity of botulinum neurotoxin genes.</title>
        <authorList>
            <person name="Smith T.J."/>
            <person name="Hill K.K."/>
            <person name="Xie G."/>
            <person name="Foley B.T."/>
            <person name="Williamson C.H."/>
            <person name="Foster J.T."/>
            <person name="Johnson S.L."/>
            <person name="Chertkov O."/>
            <person name="Teshima H."/>
            <person name="Gibbons H.S."/>
            <person name="Johnsky L.A."/>
            <person name="Karavis M.A."/>
            <person name="Smith L.A."/>
        </authorList>
    </citation>
    <scope>NUCLEOTIDE SEQUENCE [LARGE SCALE GENOMIC DNA]</scope>
    <source>
        <strain evidence="3">Sullivan</strain>
    </source>
</reference>